<reference evidence="2" key="2">
    <citation type="submission" date="2020-05" db="EMBL/GenBank/DDBJ databases">
        <authorList>
            <person name="Noh H.-J."/>
            <person name="Shin S.C."/>
            <person name="Park Y."/>
            <person name="Choi A."/>
            <person name="Baek K."/>
            <person name="Cho Y."/>
            <person name="Lee Y.M."/>
        </authorList>
    </citation>
    <scope>NUCLEOTIDE SEQUENCE</scope>
    <source>
        <strain evidence="2">PAMC 26569</strain>
        <plasmid evidence="1">unnamed1</plasmid>
        <plasmid evidence="2">unnamed2</plasmid>
    </source>
</reference>
<proteinExistence type="predicted"/>
<keyword evidence="2" id="KW-0614">Plasmid</keyword>
<organism evidence="2 3">
    <name type="scientific">Lichenicola cladoniae</name>
    <dbReference type="NCBI Taxonomy" id="1484109"/>
    <lineage>
        <taxon>Bacteria</taxon>
        <taxon>Pseudomonadati</taxon>
        <taxon>Pseudomonadota</taxon>
        <taxon>Alphaproteobacteria</taxon>
        <taxon>Acetobacterales</taxon>
        <taxon>Acetobacteraceae</taxon>
        <taxon>Lichenicola</taxon>
    </lineage>
</organism>
<reference evidence="2 3" key="1">
    <citation type="journal article" date="2014" name="World J. Microbiol. Biotechnol.">
        <title>Biodiversity and physiological characteristics of Antarctic and Arctic lichens-associated bacteria.</title>
        <authorList>
            <person name="Lee Y.M."/>
            <person name="Kim E.H."/>
            <person name="Lee H.K."/>
            <person name="Hong S.G."/>
        </authorList>
    </citation>
    <scope>NUCLEOTIDE SEQUENCE [LARGE SCALE GENOMIC DNA]</scope>
    <source>
        <strain evidence="2 3">PAMC 26569</strain>
        <plasmid evidence="1">unnamed1</plasmid>
        <plasmid evidence="2">unnamed2</plasmid>
    </source>
</reference>
<dbReference type="Proteomes" id="UP000500767">
    <property type="component" value="Plasmid unnamed1"/>
</dbReference>
<gene>
    <name evidence="1" type="ORF">HN018_22465</name>
    <name evidence="2" type="ORF">HN018_24940</name>
</gene>
<dbReference type="KEGG" id="lck:HN018_24940"/>
<accession>A0A6M8HZE1</accession>
<sequence length="152" mass="17061">MTGRDEQRSRVYAWEDEMVVPRDPSLIAYGAAQGMVDAIWSELGLRYPPRVEPLPKQATTRMADGSRLTLRLPAQTPSWCLLHELAHALTSTHDGHSDQHGPVFAGIYVQLLVRYLRLPQPWLLATLESADVQVDMRAQPLFVDTAAFQAQL</sequence>
<evidence type="ECO:0000313" key="1">
    <source>
        <dbReference type="EMBL" id="QKE93263.1"/>
    </source>
</evidence>
<dbReference type="EMBL" id="CP053710">
    <property type="protein sequence ID" value="QKE93587.1"/>
    <property type="molecule type" value="Genomic_DNA"/>
</dbReference>
<dbReference type="KEGG" id="lck:HN018_22465"/>
<geneLocation type="plasmid" evidence="2 3">
    <name>unnamed2</name>
</geneLocation>
<evidence type="ECO:0000313" key="3">
    <source>
        <dbReference type="Proteomes" id="UP000500767"/>
    </source>
</evidence>
<dbReference type="AlphaFoldDB" id="A0A6M8HZE1"/>
<dbReference type="Proteomes" id="UP000500767">
    <property type="component" value="Plasmid unnamed2"/>
</dbReference>
<dbReference type="EMBL" id="CP053709">
    <property type="protein sequence ID" value="QKE93263.1"/>
    <property type="molecule type" value="Genomic_DNA"/>
</dbReference>
<evidence type="ECO:0000313" key="2">
    <source>
        <dbReference type="EMBL" id="QKE93587.1"/>
    </source>
</evidence>
<name>A0A6M8HZE1_9PROT</name>
<protein>
    <submittedName>
        <fullName evidence="2">Uncharacterized protein</fullName>
    </submittedName>
</protein>
<geneLocation type="plasmid" evidence="1 3">
    <name>unnamed1</name>
</geneLocation>
<keyword evidence="3" id="KW-1185">Reference proteome</keyword>